<sequence length="399" mass="41817">MREVCRNRANHPRADYLFLKNAEVETFNGCGFCKWTTRTDSPAKPAVINNPGWPGCCRPPAPHEYRMVPPADWRSVSIVHNVTLPPEIKSALDSLSSPKLSPTSSAPASSKSSALLKPGAPPLDRRSSGSPPSRSGVPSKSSAAASASPKARSGGSPKQPAASLSGSLSRATGSPVVPASSSLDQSTRRPSVTDTPEKSGSRSAHSSPIRKQLDLDSQGTQRRNSGSRSSTSPSANPQPNTPSGKTAGERSSGSMTSDKRRATISAANPPKSLAPPTARNPTTPASFNLPRSSQKDAGNMSSGASNSGSDDRSSDSLSDSTVTSDGGFTDYLSDESEAELQRQAEAKAALVAQNQAEELEFKAARQQLAHIDLRPPRSWNPTNITNNTTAPRLAQTGKV</sequence>
<feature type="compositionally biased region" description="Low complexity" evidence="1">
    <location>
        <begin position="274"/>
        <end position="285"/>
    </location>
</feature>
<feature type="compositionally biased region" description="Low complexity" evidence="1">
    <location>
        <begin position="94"/>
        <end position="118"/>
    </location>
</feature>
<feature type="compositionally biased region" description="Low complexity" evidence="1">
    <location>
        <begin position="315"/>
        <end position="327"/>
    </location>
</feature>
<feature type="compositionally biased region" description="Polar residues" evidence="1">
    <location>
        <begin position="241"/>
        <end position="256"/>
    </location>
</feature>
<evidence type="ECO:0000313" key="2">
    <source>
        <dbReference type="EMBL" id="KAL0582026.1"/>
    </source>
</evidence>
<feature type="compositionally biased region" description="Low complexity" evidence="1">
    <location>
        <begin position="296"/>
        <end position="308"/>
    </location>
</feature>
<name>A0ABR3G2F3_9AGAR</name>
<feature type="compositionally biased region" description="Low complexity" evidence="1">
    <location>
        <begin position="217"/>
        <end position="238"/>
    </location>
</feature>
<organism evidence="2 3">
    <name type="scientific">Marasmius crinis-equi</name>
    <dbReference type="NCBI Taxonomy" id="585013"/>
    <lineage>
        <taxon>Eukaryota</taxon>
        <taxon>Fungi</taxon>
        <taxon>Dikarya</taxon>
        <taxon>Basidiomycota</taxon>
        <taxon>Agaricomycotina</taxon>
        <taxon>Agaricomycetes</taxon>
        <taxon>Agaricomycetidae</taxon>
        <taxon>Agaricales</taxon>
        <taxon>Marasmiineae</taxon>
        <taxon>Marasmiaceae</taxon>
        <taxon>Marasmius</taxon>
    </lineage>
</organism>
<keyword evidence="3" id="KW-1185">Reference proteome</keyword>
<evidence type="ECO:0000256" key="1">
    <source>
        <dbReference type="SAM" id="MobiDB-lite"/>
    </source>
</evidence>
<gene>
    <name evidence="2" type="ORF">V5O48_000084</name>
</gene>
<feature type="compositionally biased region" description="Polar residues" evidence="1">
    <location>
        <begin position="162"/>
        <end position="172"/>
    </location>
</feature>
<reference evidence="2 3" key="1">
    <citation type="submission" date="2024-02" db="EMBL/GenBank/DDBJ databases">
        <title>A draft genome for the cacao thread blight pathogen Marasmius crinis-equi.</title>
        <authorList>
            <person name="Cohen S.P."/>
            <person name="Baruah I.K."/>
            <person name="Amoako-Attah I."/>
            <person name="Bukari Y."/>
            <person name="Meinhardt L.W."/>
            <person name="Bailey B.A."/>
        </authorList>
    </citation>
    <scope>NUCLEOTIDE SEQUENCE [LARGE SCALE GENOMIC DNA]</scope>
    <source>
        <strain evidence="2 3">GH-76</strain>
    </source>
</reference>
<protein>
    <submittedName>
        <fullName evidence="2">Uncharacterized protein</fullName>
    </submittedName>
</protein>
<proteinExistence type="predicted"/>
<dbReference type="EMBL" id="JBAHYK010000001">
    <property type="protein sequence ID" value="KAL0582026.1"/>
    <property type="molecule type" value="Genomic_DNA"/>
</dbReference>
<feature type="compositionally biased region" description="Low complexity" evidence="1">
    <location>
        <begin position="128"/>
        <end position="157"/>
    </location>
</feature>
<evidence type="ECO:0000313" key="3">
    <source>
        <dbReference type="Proteomes" id="UP001465976"/>
    </source>
</evidence>
<dbReference type="Proteomes" id="UP001465976">
    <property type="component" value="Unassembled WGS sequence"/>
</dbReference>
<accession>A0ABR3G2F3</accession>
<comment type="caution">
    <text evidence="2">The sequence shown here is derived from an EMBL/GenBank/DDBJ whole genome shotgun (WGS) entry which is preliminary data.</text>
</comment>
<feature type="compositionally biased region" description="Low complexity" evidence="1">
    <location>
        <begin position="380"/>
        <end position="389"/>
    </location>
</feature>
<feature type="region of interest" description="Disordered" evidence="1">
    <location>
        <begin position="94"/>
        <end position="346"/>
    </location>
</feature>
<feature type="region of interest" description="Disordered" evidence="1">
    <location>
        <begin position="371"/>
        <end position="399"/>
    </location>
</feature>
<feature type="compositionally biased region" description="Polar residues" evidence="1">
    <location>
        <begin position="179"/>
        <end position="194"/>
    </location>
</feature>